<evidence type="ECO:0000256" key="7">
    <source>
        <dbReference type="ARBA" id="ARBA00023136"/>
    </source>
</evidence>
<dbReference type="Pfam" id="PF13639">
    <property type="entry name" value="zf-RING_2"/>
    <property type="match status" value="1"/>
</dbReference>
<reference evidence="9" key="1">
    <citation type="journal article" date="2020" name="Nature">
        <title>Giant virus diversity and host interactions through global metagenomics.</title>
        <authorList>
            <person name="Schulz F."/>
            <person name="Roux S."/>
            <person name="Paez-Espino D."/>
            <person name="Jungbluth S."/>
            <person name="Walsh D.A."/>
            <person name="Denef V.J."/>
            <person name="McMahon K.D."/>
            <person name="Konstantinidis K.T."/>
            <person name="Eloe-Fadrosh E.A."/>
            <person name="Kyrpides N.C."/>
            <person name="Woyke T."/>
        </authorList>
    </citation>
    <scope>NUCLEOTIDE SEQUENCE</scope>
    <source>
        <strain evidence="9">GVMAG-M-3300023184-77</strain>
    </source>
</reference>
<accession>A0A6C0IFR2</accession>
<dbReference type="Gene3D" id="3.30.40.10">
    <property type="entry name" value="Zinc/RING finger domain, C3HC4 (zinc finger)"/>
    <property type="match status" value="1"/>
</dbReference>
<evidence type="ECO:0000256" key="1">
    <source>
        <dbReference type="ARBA" id="ARBA00004370"/>
    </source>
</evidence>
<dbReference type="GO" id="GO:0016020">
    <property type="term" value="C:membrane"/>
    <property type="evidence" value="ECO:0007669"/>
    <property type="project" value="UniProtKB-SubCell"/>
</dbReference>
<dbReference type="AlphaFoldDB" id="A0A6C0IFR2"/>
<evidence type="ECO:0000256" key="6">
    <source>
        <dbReference type="ARBA" id="ARBA00022989"/>
    </source>
</evidence>
<name>A0A6C0IFR2_9ZZZZ</name>
<dbReference type="PANTHER" id="PTHR46539">
    <property type="entry name" value="E3 UBIQUITIN-PROTEIN LIGASE ATL42"/>
    <property type="match status" value="1"/>
</dbReference>
<evidence type="ECO:0000256" key="3">
    <source>
        <dbReference type="ARBA" id="ARBA00022723"/>
    </source>
</evidence>
<dbReference type="SUPFAM" id="SSF57850">
    <property type="entry name" value="RING/U-box"/>
    <property type="match status" value="1"/>
</dbReference>
<dbReference type="InterPro" id="IPR013083">
    <property type="entry name" value="Znf_RING/FYVE/PHD"/>
</dbReference>
<dbReference type="InterPro" id="IPR001841">
    <property type="entry name" value="Znf_RING"/>
</dbReference>
<evidence type="ECO:0000256" key="5">
    <source>
        <dbReference type="ARBA" id="ARBA00022833"/>
    </source>
</evidence>
<sequence length="180" mass="21525">MECITELFDLFGESIFCSICQDDCKEGERIRSFYECEHSYHSKCIEQWFSEKHTCPTCRKEFKIPKEIKITYDNVNDLERLYLTWTCIHGILKKMNNAIKFNEKKNELRNNLTQFRYESYKLLPLDLDSRYSLCSMKQYIATKIARIASIDKNSIHRQPNVFIWIDRIESSSILSPYVIF</sequence>
<keyword evidence="5" id="KW-0862">Zinc</keyword>
<keyword evidence="3" id="KW-0479">Metal-binding</keyword>
<evidence type="ECO:0000256" key="2">
    <source>
        <dbReference type="ARBA" id="ARBA00022692"/>
    </source>
</evidence>
<feature type="domain" description="RING-type" evidence="8">
    <location>
        <begin position="17"/>
        <end position="59"/>
    </location>
</feature>
<dbReference type="GO" id="GO:0008270">
    <property type="term" value="F:zinc ion binding"/>
    <property type="evidence" value="ECO:0007669"/>
    <property type="project" value="UniProtKB-KW"/>
</dbReference>
<keyword evidence="6" id="KW-1133">Transmembrane helix</keyword>
<evidence type="ECO:0000256" key="4">
    <source>
        <dbReference type="ARBA" id="ARBA00022771"/>
    </source>
</evidence>
<keyword evidence="7" id="KW-0472">Membrane</keyword>
<dbReference type="SMART" id="SM00184">
    <property type="entry name" value="RING"/>
    <property type="match status" value="1"/>
</dbReference>
<dbReference type="PANTHER" id="PTHR46539:SF13">
    <property type="entry name" value="RING-TYPE DOMAIN-CONTAINING PROTEIN"/>
    <property type="match status" value="1"/>
</dbReference>
<comment type="subcellular location">
    <subcellularLocation>
        <location evidence="1">Membrane</location>
    </subcellularLocation>
</comment>
<dbReference type="PROSITE" id="PS50089">
    <property type="entry name" value="ZF_RING_2"/>
    <property type="match status" value="1"/>
</dbReference>
<evidence type="ECO:0000259" key="8">
    <source>
        <dbReference type="PROSITE" id="PS50089"/>
    </source>
</evidence>
<evidence type="ECO:0000313" key="9">
    <source>
        <dbReference type="EMBL" id="QHT91316.1"/>
    </source>
</evidence>
<organism evidence="9">
    <name type="scientific">viral metagenome</name>
    <dbReference type="NCBI Taxonomy" id="1070528"/>
    <lineage>
        <taxon>unclassified sequences</taxon>
        <taxon>metagenomes</taxon>
        <taxon>organismal metagenomes</taxon>
    </lineage>
</organism>
<protein>
    <recommendedName>
        <fullName evidence="8">RING-type domain-containing protein</fullName>
    </recommendedName>
</protein>
<keyword evidence="4" id="KW-0863">Zinc-finger</keyword>
<proteinExistence type="predicted"/>
<dbReference type="EMBL" id="MN740165">
    <property type="protein sequence ID" value="QHT91316.1"/>
    <property type="molecule type" value="Genomic_DNA"/>
</dbReference>
<keyword evidence="2" id="KW-0812">Transmembrane</keyword>